<feature type="binding site" evidence="6">
    <location>
        <position position="81"/>
    </location>
    <ligand>
        <name>S-adenosyl-L-methionine</name>
        <dbReference type="ChEBI" id="CHEBI:59789"/>
    </ligand>
</feature>
<dbReference type="AlphaFoldDB" id="A0A0G3G4Z7"/>
<comment type="function">
    <text evidence="6">Specifically methylates the N7 position of guanine in position 527 of 16S rRNA.</text>
</comment>
<keyword evidence="2 6" id="KW-0698">rRNA processing</keyword>
<dbReference type="PANTHER" id="PTHR31760">
    <property type="entry name" value="S-ADENOSYL-L-METHIONINE-DEPENDENT METHYLTRANSFERASES SUPERFAMILY PROTEIN"/>
    <property type="match status" value="1"/>
</dbReference>
<dbReference type="STRING" id="106634.TVD_13535"/>
<sequence length="209" mass="22923">MASNDWRAALAAVAGDWALDPPAIEALAIYLEQLGRWNRVHNLTAVRDPAQWIRRHILDSLTLRPYLHGDRVLDVGTGAGLPGFVLAATEREREFCLLDSAAKRIRFLRNVIGLARLSGVEAVHVRIEDFQPSAPYTTVLARAFKAPADMVSRVAPQVAEGGRVLAMLGQRSVVAEPLPAPWSYRSVDPVTIPGETAERHIAIIERADP</sequence>
<comment type="subcellular location">
    <subcellularLocation>
        <location evidence="6">Cytoplasm</location>
    </subcellularLocation>
</comment>
<evidence type="ECO:0000256" key="6">
    <source>
        <dbReference type="HAMAP-Rule" id="MF_00074"/>
    </source>
</evidence>
<evidence type="ECO:0000256" key="2">
    <source>
        <dbReference type="ARBA" id="ARBA00022552"/>
    </source>
</evidence>
<dbReference type="EC" id="2.1.1.170" evidence="6"/>
<keyword evidence="1 6" id="KW-0963">Cytoplasm</keyword>
<dbReference type="Pfam" id="PF02527">
    <property type="entry name" value="GidB"/>
    <property type="match status" value="1"/>
</dbReference>
<keyword evidence="5 6" id="KW-0949">S-adenosyl-L-methionine</keyword>
<feature type="binding site" evidence="6">
    <location>
        <position position="76"/>
    </location>
    <ligand>
        <name>S-adenosyl-L-methionine</name>
        <dbReference type="ChEBI" id="CHEBI:59789"/>
    </ligand>
</feature>
<comment type="similarity">
    <text evidence="6">Belongs to the methyltransferase superfamily. RNA methyltransferase RsmG family.</text>
</comment>
<dbReference type="NCBIfam" id="TIGR00138">
    <property type="entry name" value="rsmG_gidB"/>
    <property type="match status" value="1"/>
</dbReference>
<dbReference type="OrthoDB" id="9808773at2"/>
<evidence type="ECO:0000256" key="5">
    <source>
        <dbReference type="ARBA" id="ARBA00022691"/>
    </source>
</evidence>
<dbReference type="PANTHER" id="PTHR31760:SF0">
    <property type="entry name" value="S-ADENOSYL-L-METHIONINE-DEPENDENT METHYLTRANSFERASES SUPERFAMILY PROTEIN"/>
    <property type="match status" value="1"/>
</dbReference>
<dbReference type="PIRSF" id="PIRSF003078">
    <property type="entry name" value="GidB"/>
    <property type="match status" value="1"/>
</dbReference>
<dbReference type="GO" id="GO:0070043">
    <property type="term" value="F:rRNA (guanine-N7-)-methyltransferase activity"/>
    <property type="evidence" value="ECO:0007669"/>
    <property type="project" value="UniProtKB-UniRule"/>
</dbReference>
<proteinExistence type="inferred from homology"/>
<dbReference type="InterPro" id="IPR003682">
    <property type="entry name" value="rRNA_ssu_MeTfrase_G"/>
</dbReference>
<evidence type="ECO:0000256" key="3">
    <source>
        <dbReference type="ARBA" id="ARBA00022603"/>
    </source>
</evidence>
<dbReference type="Gene3D" id="3.40.50.150">
    <property type="entry name" value="Vaccinia Virus protein VP39"/>
    <property type="match status" value="1"/>
</dbReference>
<evidence type="ECO:0000256" key="4">
    <source>
        <dbReference type="ARBA" id="ARBA00022679"/>
    </source>
</evidence>
<accession>A0A0G3G4Z7</accession>
<dbReference type="SUPFAM" id="SSF53335">
    <property type="entry name" value="S-adenosyl-L-methionine-dependent methyltransferases"/>
    <property type="match status" value="1"/>
</dbReference>
<evidence type="ECO:0000313" key="7">
    <source>
        <dbReference type="EMBL" id="AKJ96320.1"/>
    </source>
</evidence>
<keyword evidence="3 6" id="KW-0489">Methyltransferase</keyword>
<comment type="catalytic activity">
    <reaction evidence="6">
        <text>guanosine(527) in 16S rRNA + S-adenosyl-L-methionine = N(7)-methylguanosine(527) in 16S rRNA + S-adenosyl-L-homocysteine</text>
        <dbReference type="Rhea" id="RHEA:42732"/>
        <dbReference type="Rhea" id="RHEA-COMP:10209"/>
        <dbReference type="Rhea" id="RHEA-COMP:10210"/>
        <dbReference type="ChEBI" id="CHEBI:57856"/>
        <dbReference type="ChEBI" id="CHEBI:59789"/>
        <dbReference type="ChEBI" id="CHEBI:74269"/>
        <dbReference type="ChEBI" id="CHEBI:74480"/>
        <dbReference type="EC" id="2.1.1.170"/>
    </reaction>
</comment>
<keyword evidence="4 6" id="KW-0808">Transferase</keyword>
<dbReference type="GO" id="GO:0005829">
    <property type="term" value="C:cytosol"/>
    <property type="evidence" value="ECO:0007669"/>
    <property type="project" value="TreeGrafter"/>
</dbReference>
<comment type="caution">
    <text evidence="6">Lacks conserved residue(s) required for the propagation of feature annotation.</text>
</comment>
<keyword evidence="8" id="KW-1185">Reference proteome</keyword>
<organism evidence="7 8">
    <name type="scientific">Thioalkalivibrio versutus</name>
    <dbReference type="NCBI Taxonomy" id="106634"/>
    <lineage>
        <taxon>Bacteria</taxon>
        <taxon>Pseudomonadati</taxon>
        <taxon>Pseudomonadota</taxon>
        <taxon>Gammaproteobacteria</taxon>
        <taxon>Chromatiales</taxon>
        <taxon>Ectothiorhodospiraceae</taxon>
        <taxon>Thioalkalivibrio</taxon>
    </lineage>
</organism>
<evidence type="ECO:0000313" key="8">
    <source>
        <dbReference type="Proteomes" id="UP000064201"/>
    </source>
</evidence>
<protein>
    <recommendedName>
        <fullName evidence="6">Ribosomal RNA small subunit methyltransferase G</fullName>
        <ecNumber evidence="6">2.1.1.170</ecNumber>
    </recommendedName>
    <alternativeName>
        <fullName evidence="6">16S rRNA 7-methylguanosine methyltransferase</fullName>
        <shortName evidence="6">16S rRNA m7G methyltransferase</shortName>
    </alternativeName>
</protein>
<dbReference type="KEGG" id="tvr:TVD_13535"/>
<dbReference type="HAMAP" id="MF_00074">
    <property type="entry name" value="16SrRNA_methyltr_G"/>
    <property type="match status" value="1"/>
</dbReference>
<dbReference type="EMBL" id="CP011367">
    <property type="protein sequence ID" value="AKJ96320.1"/>
    <property type="molecule type" value="Genomic_DNA"/>
</dbReference>
<feature type="binding site" evidence="6">
    <location>
        <begin position="127"/>
        <end position="128"/>
    </location>
    <ligand>
        <name>S-adenosyl-L-methionine</name>
        <dbReference type="ChEBI" id="CHEBI:59789"/>
    </ligand>
</feature>
<dbReference type="CDD" id="cd02440">
    <property type="entry name" value="AdoMet_MTases"/>
    <property type="match status" value="1"/>
</dbReference>
<dbReference type="RefSeq" id="WP_018168794.1">
    <property type="nucleotide sequence ID" value="NZ_CP011367.1"/>
</dbReference>
<reference evidence="7 8" key="1">
    <citation type="submission" date="2015-04" db="EMBL/GenBank/DDBJ databases">
        <title>Complete Sequence for the Genome of the Thioalkalivibrio versutus D301.</title>
        <authorList>
            <person name="Mu T."/>
            <person name="Zhou J."/>
            <person name="Xu X."/>
        </authorList>
    </citation>
    <scope>NUCLEOTIDE SEQUENCE [LARGE SCALE GENOMIC DNA]</scope>
    <source>
        <strain evidence="7 8">D301</strain>
    </source>
</reference>
<gene>
    <name evidence="6" type="primary">rsmG</name>
    <name evidence="7" type="ORF">TVD_13535</name>
</gene>
<dbReference type="PATRIC" id="fig|106634.4.peg.2761"/>
<dbReference type="InterPro" id="IPR029063">
    <property type="entry name" value="SAM-dependent_MTases_sf"/>
</dbReference>
<evidence type="ECO:0000256" key="1">
    <source>
        <dbReference type="ARBA" id="ARBA00022490"/>
    </source>
</evidence>
<dbReference type="Proteomes" id="UP000064201">
    <property type="component" value="Chromosome"/>
</dbReference>
<feature type="binding site" evidence="6">
    <location>
        <position position="142"/>
    </location>
    <ligand>
        <name>S-adenosyl-L-methionine</name>
        <dbReference type="ChEBI" id="CHEBI:59789"/>
    </ligand>
</feature>
<name>A0A0G3G4Z7_9GAMM</name>